<dbReference type="EMBL" id="JACIGK010000028">
    <property type="protein sequence ID" value="MBB4267494.1"/>
    <property type="molecule type" value="Genomic_DNA"/>
</dbReference>
<proteinExistence type="predicted"/>
<accession>A0A7W6RGB8</accession>
<evidence type="ECO:0000313" key="3">
    <source>
        <dbReference type="Proteomes" id="UP000554286"/>
    </source>
</evidence>
<name>A0A7W6RGB8_9PROT</name>
<feature type="compositionally biased region" description="Basic residues" evidence="1">
    <location>
        <begin position="40"/>
        <end position="52"/>
    </location>
</feature>
<sequence length="162" mass="17107">MQGLIQGIEDKGRHGAGRAPPADDPAREGVNDTGDIDKPKGRRDKGKVHHPQRIGAGRLDLAVDMVLGARRGRIADRRLDPLAPYRALKSHVLHQAFHRAAGHLNAAASDAACTGDAARSALRTQLRSVSAEHPNVSAIDVKAAPSESAPSGASSSTWRKRG</sequence>
<feature type="region of interest" description="Disordered" evidence="1">
    <location>
        <begin position="137"/>
        <end position="162"/>
    </location>
</feature>
<dbReference type="AntiFam" id="ANF00009">
    <property type="entry name" value="Shadow ORF (opposite transposase protein)"/>
</dbReference>
<dbReference type="AlphaFoldDB" id="A0A7W6RGB8"/>
<evidence type="ECO:0000256" key="1">
    <source>
        <dbReference type="SAM" id="MobiDB-lite"/>
    </source>
</evidence>
<organism evidence="2 3">
    <name type="scientific">Roseospira visakhapatnamensis</name>
    <dbReference type="NCBI Taxonomy" id="390880"/>
    <lineage>
        <taxon>Bacteria</taxon>
        <taxon>Pseudomonadati</taxon>
        <taxon>Pseudomonadota</taxon>
        <taxon>Alphaproteobacteria</taxon>
        <taxon>Rhodospirillales</taxon>
        <taxon>Rhodospirillaceae</taxon>
        <taxon>Roseospira</taxon>
    </lineage>
</organism>
<comment type="caution">
    <text evidence="2">The sequence shown here is derived from an EMBL/GenBank/DDBJ whole genome shotgun (WGS) entry which is preliminary data.</text>
</comment>
<dbReference type="Proteomes" id="UP000554286">
    <property type="component" value="Unassembled WGS sequence"/>
</dbReference>
<feature type="compositionally biased region" description="Low complexity" evidence="1">
    <location>
        <begin position="143"/>
        <end position="156"/>
    </location>
</feature>
<keyword evidence="3" id="KW-1185">Reference proteome</keyword>
<feature type="region of interest" description="Disordered" evidence="1">
    <location>
        <begin position="1"/>
        <end position="52"/>
    </location>
</feature>
<gene>
    <name evidence="2" type="ORF">GGD89_003138</name>
</gene>
<protein>
    <submittedName>
        <fullName evidence="2">Uncharacterized protein</fullName>
    </submittedName>
</protein>
<reference evidence="2 3" key="1">
    <citation type="submission" date="2020-08" db="EMBL/GenBank/DDBJ databases">
        <title>Genome sequencing of Purple Non-Sulfur Bacteria from various extreme environments.</title>
        <authorList>
            <person name="Mayer M."/>
        </authorList>
    </citation>
    <scope>NUCLEOTIDE SEQUENCE [LARGE SCALE GENOMIC DNA]</scope>
    <source>
        <strain evidence="2 3">JA131</strain>
    </source>
</reference>
<evidence type="ECO:0000313" key="2">
    <source>
        <dbReference type="EMBL" id="MBB4267494.1"/>
    </source>
</evidence>
<feature type="compositionally biased region" description="Basic and acidic residues" evidence="1">
    <location>
        <begin position="24"/>
        <end position="39"/>
    </location>
</feature>